<feature type="transmembrane region" description="Helical" evidence="6">
    <location>
        <begin position="54"/>
        <end position="74"/>
    </location>
</feature>
<feature type="transmembrane region" description="Helical" evidence="6">
    <location>
        <begin position="20"/>
        <end position="42"/>
    </location>
</feature>
<evidence type="ECO:0000259" key="7">
    <source>
        <dbReference type="PROSITE" id="PS50850"/>
    </source>
</evidence>
<gene>
    <name evidence="8" type="ORF">GB2207_09806</name>
</gene>
<evidence type="ECO:0000256" key="2">
    <source>
        <dbReference type="ARBA" id="ARBA00022475"/>
    </source>
</evidence>
<comment type="caution">
    <text evidence="8">The sequence shown here is derived from an EMBL/GenBank/DDBJ whole genome shotgun (WGS) entry which is preliminary data.</text>
</comment>
<feature type="transmembrane region" description="Helical" evidence="6">
    <location>
        <begin position="248"/>
        <end position="269"/>
    </location>
</feature>
<feature type="transmembrane region" description="Helical" evidence="6">
    <location>
        <begin position="144"/>
        <end position="164"/>
    </location>
</feature>
<dbReference type="STRING" id="314287.GB2207_09806"/>
<dbReference type="EMBL" id="AAPI01000001">
    <property type="protein sequence ID" value="EAS48096.1"/>
    <property type="molecule type" value="Genomic_DNA"/>
</dbReference>
<dbReference type="PANTHER" id="PTHR43124:SF3">
    <property type="entry name" value="CHLORAMPHENICOL EFFLUX PUMP RV0191"/>
    <property type="match status" value="1"/>
</dbReference>
<feature type="transmembrane region" description="Helical" evidence="6">
    <location>
        <begin position="307"/>
        <end position="327"/>
    </location>
</feature>
<sequence>MRIDMSTKIVSEARNIHGIILVLAAIMPAMAIISLVPVMPLLGREFAGVSGSEALVPIALTIPALCVALFSPLAGWLSDRIGRKMLLFFSLLGYAVIGTIPFFLTDLKQIIGARFGLGVFEAVIMTVATALVGDYFKGAAREKWIGIQIGVVSLSAIVLIAIGGALGETLGSRGPFLLYLMAIPIALLVLWKLFEPAVIEKNSDSQGVLPWRSLLPLLFITLGVGIFFYTTIVKLGDILLLVQDASPAIIGAIGAAFNFGVMIGAVTFTKLKVLSPGPKPLAIGMALFALGYGGMGLSSALSITTVFAIVTSLGAGMLLPCTLAWTMSILSPSVRGRGTGLWTGMFFLGQFIAPLVVVMLDQPLGGLKNVLLVYAASAAMLMMVALLVTRGASPFKSQ</sequence>
<evidence type="ECO:0000313" key="9">
    <source>
        <dbReference type="Proteomes" id="UP000005555"/>
    </source>
</evidence>
<evidence type="ECO:0000313" key="8">
    <source>
        <dbReference type="EMBL" id="EAS48096.1"/>
    </source>
</evidence>
<feature type="transmembrane region" description="Helical" evidence="6">
    <location>
        <begin position="86"/>
        <end position="104"/>
    </location>
</feature>
<feature type="transmembrane region" description="Helical" evidence="6">
    <location>
        <begin position="371"/>
        <end position="389"/>
    </location>
</feature>
<dbReference type="eggNOG" id="COG2814">
    <property type="taxonomic scope" value="Bacteria"/>
</dbReference>
<evidence type="ECO:0000256" key="5">
    <source>
        <dbReference type="ARBA" id="ARBA00023136"/>
    </source>
</evidence>
<feature type="transmembrane region" description="Helical" evidence="6">
    <location>
        <begin position="281"/>
        <end position="301"/>
    </location>
</feature>
<accession>Q1YUG2</accession>
<dbReference type="GO" id="GO:0005886">
    <property type="term" value="C:plasma membrane"/>
    <property type="evidence" value="ECO:0007669"/>
    <property type="project" value="UniProtKB-SubCell"/>
</dbReference>
<dbReference type="Gene3D" id="1.20.1250.20">
    <property type="entry name" value="MFS general substrate transporter like domains"/>
    <property type="match status" value="1"/>
</dbReference>
<dbReference type="InterPro" id="IPR011701">
    <property type="entry name" value="MFS"/>
</dbReference>
<comment type="subcellular location">
    <subcellularLocation>
        <location evidence="1">Cell membrane</location>
        <topology evidence="1">Multi-pass membrane protein</topology>
    </subcellularLocation>
</comment>
<evidence type="ECO:0000256" key="1">
    <source>
        <dbReference type="ARBA" id="ARBA00004651"/>
    </source>
</evidence>
<keyword evidence="9" id="KW-1185">Reference proteome</keyword>
<dbReference type="InterPro" id="IPR020846">
    <property type="entry name" value="MFS_dom"/>
</dbReference>
<feature type="transmembrane region" description="Helical" evidence="6">
    <location>
        <begin position="214"/>
        <end position="236"/>
    </location>
</feature>
<dbReference type="SUPFAM" id="SSF103473">
    <property type="entry name" value="MFS general substrate transporter"/>
    <property type="match status" value="1"/>
</dbReference>
<feature type="transmembrane region" description="Helical" evidence="6">
    <location>
        <begin position="339"/>
        <end position="359"/>
    </location>
</feature>
<dbReference type="HOGENOM" id="CLU_001265_10_6_6"/>
<dbReference type="Proteomes" id="UP000005555">
    <property type="component" value="Unassembled WGS sequence"/>
</dbReference>
<dbReference type="OrthoDB" id="63984at2"/>
<keyword evidence="5 6" id="KW-0472">Membrane</keyword>
<keyword evidence="3 6" id="KW-0812">Transmembrane</keyword>
<dbReference type="PANTHER" id="PTHR43124">
    <property type="entry name" value="PURINE EFFLUX PUMP PBUE"/>
    <property type="match status" value="1"/>
</dbReference>
<dbReference type="CDD" id="cd17473">
    <property type="entry name" value="MFS_arabinose_efflux_permease_like"/>
    <property type="match status" value="1"/>
</dbReference>
<dbReference type="InterPro" id="IPR005829">
    <property type="entry name" value="Sugar_transporter_CS"/>
</dbReference>
<feature type="transmembrane region" description="Helical" evidence="6">
    <location>
        <begin position="110"/>
        <end position="132"/>
    </location>
</feature>
<organism evidence="8 9">
    <name type="scientific">gamma proteobacterium HTCC2207</name>
    <dbReference type="NCBI Taxonomy" id="314287"/>
    <lineage>
        <taxon>Bacteria</taxon>
        <taxon>Pseudomonadati</taxon>
        <taxon>Pseudomonadota</taxon>
        <taxon>Gammaproteobacteria</taxon>
        <taxon>Cellvibrionales</taxon>
        <taxon>Porticoccaceae</taxon>
        <taxon>SAR92 clade</taxon>
    </lineage>
</organism>
<evidence type="ECO:0000256" key="4">
    <source>
        <dbReference type="ARBA" id="ARBA00022989"/>
    </source>
</evidence>
<dbReference type="PROSITE" id="PS00216">
    <property type="entry name" value="SUGAR_TRANSPORT_1"/>
    <property type="match status" value="1"/>
</dbReference>
<feature type="domain" description="Major facilitator superfamily (MFS) profile" evidence="7">
    <location>
        <begin position="17"/>
        <end position="393"/>
    </location>
</feature>
<protein>
    <submittedName>
        <fullName evidence="8">Major facilitator family transporter</fullName>
    </submittedName>
</protein>
<dbReference type="InterPro" id="IPR050189">
    <property type="entry name" value="MFS_Efflux_Transporters"/>
</dbReference>
<proteinExistence type="predicted"/>
<dbReference type="InterPro" id="IPR036259">
    <property type="entry name" value="MFS_trans_sf"/>
</dbReference>
<dbReference type="AlphaFoldDB" id="Q1YUG2"/>
<dbReference type="GO" id="GO:0022857">
    <property type="term" value="F:transmembrane transporter activity"/>
    <property type="evidence" value="ECO:0007669"/>
    <property type="project" value="InterPro"/>
</dbReference>
<feature type="transmembrane region" description="Helical" evidence="6">
    <location>
        <begin position="176"/>
        <end position="194"/>
    </location>
</feature>
<keyword evidence="4 6" id="KW-1133">Transmembrane helix</keyword>
<reference evidence="8 9" key="1">
    <citation type="submission" date="2006-03" db="EMBL/GenBank/DDBJ databases">
        <authorList>
            <person name="Giovannoni S.J."/>
            <person name="Cho J.-C."/>
            <person name="Ferriera S."/>
            <person name="Johnson J."/>
            <person name="Kravitz S."/>
            <person name="Halpern A."/>
            <person name="Remington K."/>
            <person name="Beeson K."/>
            <person name="Tran B."/>
            <person name="Rogers Y.-H."/>
            <person name="Friedman R."/>
            <person name="Venter J.C."/>
        </authorList>
    </citation>
    <scope>NUCLEOTIDE SEQUENCE [LARGE SCALE GENOMIC DNA]</scope>
    <source>
        <strain evidence="8 9">HTCC2207</strain>
    </source>
</reference>
<dbReference type="PROSITE" id="PS50850">
    <property type="entry name" value="MFS"/>
    <property type="match status" value="1"/>
</dbReference>
<keyword evidence="2" id="KW-1003">Cell membrane</keyword>
<evidence type="ECO:0000256" key="6">
    <source>
        <dbReference type="SAM" id="Phobius"/>
    </source>
</evidence>
<evidence type="ECO:0000256" key="3">
    <source>
        <dbReference type="ARBA" id="ARBA00022692"/>
    </source>
</evidence>
<dbReference type="Pfam" id="PF07690">
    <property type="entry name" value="MFS_1"/>
    <property type="match status" value="1"/>
</dbReference>
<name>Q1YUG2_9GAMM</name>